<gene>
    <name evidence="2" type="ORF">ACFFH7_35820</name>
</gene>
<dbReference type="InterPro" id="IPR006944">
    <property type="entry name" value="Phage/GTA_portal"/>
</dbReference>
<sequence length="662" mass="70676">MRLSNGDVVQFAPQALAETTPIMSTGYWYATDGLTLERLHATYSALYRAQPWVAAVVDKVGKLTARLTLRTWDTTPATGKVPDTTSDFARLIASPCPTMAPFAFWRWIACTYELYGETYLLKVRDRNGIVRGLLPMHPTRTAIERDQAGDEWYVFTLGIASTGILRAPAADVVPFRRWNPDNVMRGLSCLEPLRSTLLNEDAARRATAAWWRRSGRPSVILSTDRKLSPDGRTNLKAAWDAAQGGVDNAGGTAVLEEGVTPTIVQLSAEEMQYIESRRLNREEVCGVFDFPPPALHILDHATFSNISEQMRSVYRDSMAPRLEDLESVVDFYVRAEFGPGKAASFSLDEVLRGDFETRATAVQQLVTSGVMMPSEARPMFDLADAGPVADRLYANAALVELGSNKPTPPTIDAGKPAPELPAAAPKPAGGNRAYRALMGRLGRVKAAGAGPARQALVDEHRRQLGAYIAAQAVLAHTAVSSGSADFGGLADDDTNAELAEVLLALSLATSKTLGDQVADTLGGSYDDGVIRDWVSANATESAGRINAATVDELVALVDDADDPAAAVARYFDEGMGGRLDQISQSRVGVVGGLAEQVAARQAGAITKTWTVTSARPRPSHAAMHGQTVPLGKPFSNGMDGPGDPAGGADEVAGCTCTLSFRG</sequence>
<proteinExistence type="predicted"/>
<evidence type="ECO:0000313" key="3">
    <source>
        <dbReference type="Proteomes" id="UP001589810"/>
    </source>
</evidence>
<dbReference type="Proteomes" id="UP001589810">
    <property type="component" value="Unassembled WGS sequence"/>
</dbReference>
<protein>
    <submittedName>
        <fullName evidence="2">Phage portal protein</fullName>
    </submittedName>
</protein>
<comment type="caution">
    <text evidence="2">The sequence shown here is derived from an EMBL/GenBank/DDBJ whole genome shotgun (WGS) entry which is preliminary data.</text>
</comment>
<dbReference type="Pfam" id="PF04860">
    <property type="entry name" value="Phage_portal"/>
    <property type="match status" value="1"/>
</dbReference>
<accession>A0ABV6N2V5</accession>
<dbReference type="InterPro" id="IPR006427">
    <property type="entry name" value="Portal_HK97"/>
</dbReference>
<evidence type="ECO:0000313" key="2">
    <source>
        <dbReference type="EMBL" id="MFC0546924.1"/>
    </source>
</evidence>
<dbReference type="EMBL" id="JBHLUD010000013">
    <property type="protein sequence ID" value="MFC0546924.1"/>
    <property type="molecule type" value="Genomic_DNA"/>
</dbReference>
<evidence type="ECO:0000256" key="1">
    <source>
        <dbReference type="SAM" id="MobiDB-lite"/>
    </source>
</evidence>
<organism evidence="2 3">
    <name type="scientific">Kutzneria chonburiensis</name>
    <dbReference type="NCBI Taxonomy" id="1483604"/>
    <lineage>
        <taxon>Bacteria</taxon>
        <taxon>Bacillati</taxon>
        <taxon>Actinomycetota</taxon>
        <taxon>Actinomycetes</taxon>
        <taxon>Pseudonocardiales</taxon>
        <taxon>Pseudonocardiaceae</taxon>
        <taxon>Kutzneria</taxon>
    </lineage>
</organism>
<feature type="region of interest" description="Disordered" evidence="1">
    <location>
        <begin position="404"/>
        <end position="428"/>
    </location>
</feature>
<feature type="compositionally biased region" description="Low complexity" evidence="1">
    <location>
        <begin position="413"/>
        <end position="428"/>
    </location>
</feature>
<dbReference type="RefSeq" id="WP_379794441.1">
    <property type="nucleotide sequence ID" value="NZ_JBHLUD010000013.1"/>
</dbReference>
<keyword evidence="3" id="KW-1185">Reference proteome</keyword>
<name>A0ABV6N2V5_9PSEU</name>
<reference evidence="2 3" key="1">
    <citation type="submission" date="2024-09" db="EMBL/GenBank/DDBJ databases">
        <authorList>
            <person name="Sun Q."/>
            <person name="Mori K."/>
        </authorList>
    </citation>
    <scope>NUCLEOTIDE SEQUENCE [LARGE SCALE GENOMIC DNA]</scope>
    <source>
        <strain evidence="2 3">TBRC 1432</strain>
    </source>
</reference>
<dbReference type="NCBIfam" id="TIGR01537">
    <property type="entry name" value="portal_HK97"/>
    <property type="match status" value="1"/>
</dbReference>